<comment type="caution">
    <text evidence="1">The sequence shown here is derived from an EMBL/GenBank/DDBJ whole genome shotgun (WGS) entry which is preliminary data.</text>
</comment>
<accession>A0ABT9EB97</accession>
<reference evidence="1 2" key="1">
    <citation type="submission" date="2023-08" db="EMBL/GenBank/DDBJ databases">
        <title>The draft genome sequence of Paracraurococcus sp. LOR1-02.</title>
        <authorList>
            <person name="Kingkaew E."/>
            <person name="Tanasupawat S."/>
        </authorList>
    </citation>
    <scope>NUCLEOTIDE SEQUENCE [LARGE SCALE GENOMIC DNA]</scope>
    <source>
        <strain evidence="1 2">LOR1-02</strain>
    </source>
</reference>
<gene>
    <name evidence="1" type="ORF">Q7A36_34495</name>
</gene>
<protein>
    <submittedName>
        <fullName evidence="1">Uncharacterized protein</fullName>
    </submittedName>
</protein>
<evidence type="ECO:0000313" key="1">
    <source>
        <dbReference type="EMBL" id="MDO9713486.1"/>
    </source>
</evidence>
<name>A0ABT9EB97_9PROT</name>
<sequence length="68" mass="7889">MAAPSFVFTITRVAEMLGEDEEWLHELAEQLEPEDGYLWVYDSGDRETLAFTQRGVESLKELIEDQRP</sequence>
<evidence type="ECO:0000313" key="2">
    <source>
        <dbReference type="Proteomes" id="UP001243009"/>
    </source>
</evidence>
<dbReference type="Proteomes" id="UP001243009">
    <property type="component" value="Unassembled WGS sequence"/>
</dbReference>
<keyword evidence="2" id="KW-1185">Reference proteome</keyword>
<dbReference type="EMBL" id="JAUTWS010000093">
    <property type="protein sequence ID" value="MDO9713486.1"/>
    <property type="molecule type" value="Genomic_DNA"/>
</dbReference>
<dbReference type="RefSeq" id="WP_305108340.1">
    <property type="nucleotide sequence ID" value="NZ_JAUTWS010000093.1"/>
</dbReference>
<proteinExistence type="predicted"/>
<organism evidence="1 2">
    <name type="scientific">Paracraurococcus lichenis</name>
    <dbReference type="NCBI Taxonomy" id="3064888"/>
    <lineage>
        <taxon>Bacteria</taxon>
        <taxon>Pseudomonadati</taxon>
        <taxon>Pseudomonadota</taxon>
        <taxon>Alphaproteobacteria</taxon>
        <taxon>Acetobacterales</taxon>
        <taxon>Roseomonadaceae</taxon>
        <taxon>Paracraurococcus</taxon>
    </lineage>
</organism>